<accession>A0A5M3WTN2</accession>
<evidence type="ECO:0000313" key="2">
    <source>
        <dbReference type="EMBL" id="GES12705.1"/>
    </source>
</evidence>
<feature type="transmembrane region" description="Helical" evidence="1">
    <location>
        <begin position="6"/>
        <end position="27"/>
    </location>
</feature>
<dbReference type="Pfam" id="PF25637">
    <property type="entry name" value="DUF7942"/>
    <property type="match status" value="1"/>
</dbReference>
<dbReference type="NCBIfam" id="NF046119">
    <property type="entry name" value="memb_SCO4225"/>
    <property type="match status" value="1"/>
</dbReference>
<keyword evidence="1" id="KW-1133">Transmembrane helix</keyword>
<organism evidence="2 3">
    <name type="scientific">Acrocarpospora macrocephala</name>
    <dbReference type="NCBI Taxonomy" id="150177"/>
    <lineage>
        <taxon>Bacteria</taxon>
        <taxon>Bacillati</taxon>
        <taxon>Actinomycetota</taxon>
        <taxon>Actinomycetes</taxon>
        <taxon>Streptosporangiales</taxon>
        <taxon>Streptosporangiaceae</taxon>
        <taxon>Acrocarpospora</taxon>
    </lineage>
</organism>
<sequence>MTRGVVALTIGGAYALIVLASAIYLVVLLNQPGGDPLDGLVLIIPTLPTSLLLGSVIDSDDIVFNVLLFTAGGLFQAWLLWLVIRGRKRATAMAKSG</sequence>
<feature type="transmembrane region" description="Helical" evidence="1">
    <location>
        <begin position="63"/>
        <end position="84"/>
    </location>
</feature>
<reference evidence="2 3" key="1">
    <citation type="submission" date="2019-10" db="EMBL/GenBank/DDBJ databases">
        <title>Whole genome shotgun sequence of Acrocarpospora macrocephala NBRC 16266.</title>
        <authorList>
            <person name="Ichikawa N."/>
            <person name="Kimura A."/>
            <person name="Kitahashi Y."/>
            <person name="Komaki H."/>
            <person name="Oguchi A."/>
        </authorList>
    </citation>
    <scope>NUCLEOTIDE SEQUENCE [LARGE SCALE GENOMIC DNA]</scope>
    <source>
        <strain evidence="2 3">NBRC 16266</strain>
    </source>
</reference>
<evidence type="ECO:0000256" key="1">
    <source>
        <dbReference type="SAM" id="Phobius"/>
    </source>
</evidence>
<dbReference type="AlphaFoldDB" id="A0A5M3WTN2"/>
<gene>
    <name evidence="2" type="ORF">Amac_063020</name>
</gene>
<dbReference type="EMBL" id="BLAE01000038">
    <property type="protein sequence ID" value="GES12705.1"/>
    <property type="molecule type" value="Genomic_DNA"/>
</dbReference>
<comment type="caution">
    <text evidence="2">The sequence shown here is derived from an EMBL/GenBank/DDBJ whole genome shotgun (WGS) entry which is preliminary data.</text>
</comment>
<keyword evidence="1" id="KW-0812">Transmembrane</keyword>
<dbReference type="InterPro" id="IPR057702">
    <property type="entry name" value="DUF7942"/>
</dbReference>
<keyword evidence="3" id="KW-1185">Reference proteome</keyword>
<name>A0A5M3WTN2_9ACTN</name>
<evidence type="ECO:0000313" key="3">
    <source>
        <dbReference type="Proteomes" id="UP000331127"/>
    </source>
</evidence>
<keyword evidence="1" id="KW-0472">Membrane</keyword>
<proteinExistence type="predicted"/>
<dbReference type="Proteomes" id="UP000331127">
    <property type="component" value="Unassembled WGS sequence"/>
</dbReference>
<protein>
    <submittedName>
        <fullName evidence="2">Uncharacterized protein</fullName>
    </submittedName>
</protein>